<evidence type="ECO:0008006" key="3">
    <source>
        <dbReference type="Google" id="ProtNLM"/>
    </source>
</evidence>
<accession>A0ABP7K5S5</accession>
<dbReference type="Proteomes" id="UP001399917">
    <property type="component" value="Unassembled WGS sequence"/>
</dbReference>
<name>A0ABP7K5S5_9RHOB</name>
<reference evidence="2" key="1">
    <citation type="journal article" date="2019" name="Int. J. Syst. Evol. Microbiol.">
        <title>The Global Catalogue of Microorganisms (GCM) 10K type strain sequencing project: providing services to taxonomists for standard genome sequencing and annotation.</title>
        <authorList>
            <consortium name="The Broad Institute Genomics Platform"/>
            <consortium name="The Broad Institute Genome Sequencing Center for Infectious Disease"/>
            <person name="Wu L."/>
            <person name="Ma J."/>
        </authorList>
    </citation>
    <scope>NUCLEOTIDE SEQUENCE [LARGE SCALE GENOMIC DNA]</scope>
    <source>
        <strain evidence="2">JCM 17190</strain>
    </source>
</reference>
<gene>
    <name evidence="1" type="ORF">GCM10022404_13710</name>
</gene>
<proteinExistence type="predicted"/>
<protein>
    <recommendedName>
        <fullName evidence="3">Arginine transporter</fullName>
    </recommendedName>
</protein>
<organism evidence="1 2">
    <name type="scientific">Celeribacter arenosi</name>
    <dbReference type="NCBI Taxonomy" id="792649"/>
    <lineage>
        <taxon>Bacteria</taxon>
        <taxon>Pseudomonadati</taxon>
        <taxon>Pseudomonadota</taxon>
        <taxon>Alphaproteobacteria</taxon>
        <taxon>Rhodobacterales</taxon>
        <taxon>Roseobacteraceae</taxon>
        <taxon>Celeribacter</taxon>
    </lineage>
</organism>
<dbReference type="EMBL" id="BAABDF010000006">
    <property type="protein sequence ID" value="GAA3864657.1"/>
    <property type="molecule type" value="Genomic_DNA"/>
</dbReference>
<evidence type="ECO:0000313" key="2">
    <source>
        <dbReference type="Proteomes" id="UP001399917"/>
    </source>
</evidence>
<evidence type="ECO:0000313" key="1">
    <source>
        <dbReference type="EMBL" id="GAA3864657.1"/>
    </source>
</evidence>
<dbReference type="RefSeq" id="WP_344845489.1">
    <property type="nucleotide sequence ID" value="NZ_BAABDF010000006.1"/>
</dbReference>
<comment type="caution">
    <text evidence="1">The sequence shown here is derived from an EMBL/GenBank/DDBJ whole genome shotgun (WGS) entry which is preliminary data.</text>
</comment>
<sequence>MKTIKIGVILATIATGYVTPLPATAGAIERACLASGRSGASRPLCGCIQQVADATLSGSEQRRAAKFFKDPQKAQDTRQSDNRSHETFWKRYKAFGNSAAAYCG</sequence>
<keyword evidence="2" id="KW-1185">Reference proteome</keyword>